<accession>A0ABS6ME47</accession>
<dbReference type="PANTHER" id="PTHR33525">
    <property type="match status" value="1"/>
</dbReference>
<name>A0ABS6ME47_9GAMM</name>
<organism evidence="3 4">
    <name type="scientific">Marinobacterium weihaiense</name>
    <dbReference type="NCBI Taxonomy" id="2851016"/>
    <lineage>
        <taxon>Bacteria</taxon>
        <taxon>Pseudomonadati</taxon>
        <taxon>Pseudomonadota</taxon>
        <taxon>Gammaproteobacteria</taxon>
        <taxon>Oceanospirillales</taxon>
        <taxon>Oceanospirillaceae</taxon>
        <taxon>Marinobacterium</taxon>
    </lineage>
</organism>
<comment type="caution">
    <text evidence="3">The sequence shown here is derived from an EMBL/GenBank/DDBJ whole genome shotgun (WGS) entry which is preliminary data.</text>
</comment>
<proteinExistence type="predicted"/>
<keyword evidence="4" id="KW-1185">Reference proteome</keyword>
<gene>
    <name evidence="3" type="ORF">KTN04_12225</name>
</gene>
<dbReference type="Pfam" id="PF08668">
    <property type="entry name" value="HDOD"/>
    <property type="match status" value="1"/>
</dbReference>
<dbReference type="PANTHER" id="PTHR33525:SF3">
    <property type="entry name" value="RIBONUCLEASE Y"/>
    <property type="match status" value="1"/>
</dbReference>
<dbReference type="RefSeq" id="WP_217335510.1">
    <property type="nucleotide sequence ID" value="NZ_JAHQZT010000016.1"/>
</dbReference>
<sequence length="553" mass="61426">MGQSQPTPPQPLHGIDAWADYLEHRPLPVRASVLARFKRLLASDRTTLQQLTQLVSSDPVLSLHVTRLAQQRHAEKGTSVTGIQHAVGSIGLETLINLGHELTSLKVNPTSMQQKMYFRAIADSLHASWQSAELCRQRGLPFVEEVRLAALLYGCIHWLAWLHAPLHKQRYQERVLLKGVDVALAEADIFGCTLQSLGAELSRRWRLPPLTIEALNHATSPDRKALQQLHRRALQDPSLGHLEQRDINQLTQQRFFPVKLGNWLALTTTRSWQTDKAARLIDIIADYLSSDPDRVRAGLRRHCAEAARCYHVAGTLSPASEMIMLPSASPRPLTGLISDAELKQLLQGQSPRPEVPLPKAKAKPEPARPAPAAPPRQEPAPVETLLDPHCHARLLARLTDPEQRFDKPAQVLHLLLQAIQQGLGLERQALFLIKPGQQTLYCAHGVGLSDNHPLRGVKLNLAVPSLFKRLSERPAGIWLHARNRKALGNTLPESFTACLDGGDYALMSVFQRNRPLAVVYADSQPGHPRLSNVQFEHFKALCAAATQAMRRVG</sequence>
<evidence type="ECO:0000256" key="1">
    <source>
        <dbReference type="SAM" id="MobiDB-lite"/>
    </source>
</evidence>
<dbReference type="EMBL" id="JAHQZT010000016">
    <property type="protein sequence ID" value="MBV0934106.1"/>
    <property type="molecule type" value="Genomic_DNA"/>
</dbReference>
<dbReference type="Proteomes" id="UP000755551">
    <property type="component" value="Unassembled WGS sequence"/>
</dbReference>
<dbReference type="InterPro" id="IPR013976">
    <property type="entry name" value="HDOD"/>
</dbReference>
<evidence type="ECO:0000313" key="4">
    <source>
        <dbReference type="Proteomes" id="UP000755551"/>
    </source>
</evidence>
<protein>
    <submittedName>
        <fullName evidence="3">HDOD domain-containing protein</fullName>
    </submittedName>
</protein>
<feature type="compositionally biased region" description="Pro residues" evidence="1">
    <location>
        <begin position="367"/>
        <end position="378"/>
    </location>
</feature>
<dbReference type="InterPro" id="IPR052340">
    <property type="entry name" value="RNase_Y/CdgJ"/>
</dbReference>
<evidence type="ECO:0000313" key="3">
    <source>
        <dbReference type="EMBL" id="MBV0934106.1"/>
    </source>
</evidence>
<evidence type="ECO:0000259" key="2">
    <source>
        <dbReference type="PROSITE" id="PS51833"/>
    </source>
</evidence>
<feature type="region of interest" description="Disordered" evidence="1">
    <location>
        <begin position="347"/>
        <end position="382"/>
    </location>
</feature>
<feature type="domain" description="HDOD" evidence="2">
    <location>
        <begin position="27"/>
        <end position="221"/>
    </location>
</feature>
<reference evidence="3 4" key="1">
    <citation type="submission" date="2021-06" db="EMBL/GenBank/DDBJ databases">
        <title>Bacterium isolated from marine sediment.</title>
        <authorList>
            <person name="Zhu K.-L."/>
            <person name="Du Z.-J."/>
            <person name="Liang Q.-Y."/>
        </authorList>
    </citation>
    <scope>NUCLEOTIDE SEQUENCE [LARGE SCALE GENOMIC DNA]</scope>
    <source>
        <strain evidence="3 4">A346</strain>
    </source>
</reference>
<dbReference type="PROSITE" id="PS51833">
    <property type="entry name" value="HDOD"/>
    <property type="match status" value="1"/>
</dbReference>